<dbReference type="SUPFAM" id="SSF47598">
    <property type="entry name" value="Ribbon-helix-helix"/>
    <property type="match status" value="1"/>
</dbReference>
<dbReference type="InterPro" id="IPR033761">
    <property type="entry name" value="SeqA_N"/>
</dbReference>
<name>A0ABM8ZU95_9VIBR</name>
<keyword evidence="1 4" id="KW-0963">Cytoplasm</keyword>
<proteinExistence type="inferred from homology"/>
<dbReference type="PIRSF" id="PIRSF019401">
    <property type="entry name" value="SeqA"/>
    <property type="match status" value="1"/>
</dbReference>
<comment type="function">
    <text evidence="4 5">Negative regulator of replication initiation, which contributes to regulation of DNA replication and ensures that replication initiation occurs exactly once per chromosome per cell cycle. Binds to pairs of hemimethylated GATC sequences in the oriC region, thus preventing assembly of replication proteins and re-initiation at newly replicated origins. Repression is relieved when the region becomes fully methylated.</text>
</comment>
<keyword evidence="3 4" id="KW-0238">DNA-binding</keyword>
<dbReference type="Pfam" id="PF03925">
    <property type="entry name" value="SeqA"/>
    <property type="match status" value="1"/>
</dbReference>
<dbReference type="InterPro" id="IPR013321">
    <property type="entry name" value="Arc_rbn_hlx_hlx"/>
</dbReference>
<evidence type="ECO:0000256" key="3">
    <source>
        <dbReference type="ARBA" id="ARBA00023125"/>
    </source>
</evidence>
<accession>A0ABM8ZU95</accession>
<dbReference type="Gene3D" id="1.20.1380.10">
    <property type="entry name" value="Replication modulator SeqA, C-terminal DNA-binding domain"/>
    <property type="match status" value="1"/>
</dbReference>
<evidence type="ECO:0000256" key="4">
    <source>
        <dbReference type="HAMAP-Rule" id="MF_00908"/>
    </source>
</evidence>
<comment type="subunit">
    <text evidence="4">Homodimer. Polymerizes to form helical filaments.</text>
</comment>
<evidence type="ECO:0000256" key="2">
    <source>
        <dbReference type="ARBA" id="ARBA00022880"/>
    </source>
</evidence>
<dbReference type="RefSeq" id="WP_237466306.1">
    <property type="nucleotide sequence ID" value="NZ_CAKLDI010000001.1"/>
</dbReference>
<dbReference type="InterPro" id="IPR010985">
    <property type="entry name" value="Ribbon_hlx_hlx"/>
</dbReference>
<dbReference type="Gene3D" id="1.10.1220.10">
    <property type="entry name" value="Met repressor-like"/>
    <property type="match status" value="1"/>
</dbReference>
<organism evidence="8 9">
    <name type="scientific">Vibrio stylophorae</name>
    <dbReference type="NCBI Taxonomy" id="659351"/>
    <lineage>
        <taxon>Bacteria</taxon>
        <taxon>Pseudomonadati</taxon>
        <taxon>Pseudomonadota</taxon>
        <taxon>Gammaproteobacteria</taxon>
        <taxon>Vibrionales</taxon>
        <taxon>Vibrionaceae</taxon>
        <taxon>Vibrio</taxon>
    </lineage>
</organism>
<feature type="region of interest" description="Interaction with DNA" evidence="4">
    <location>
        <begin position="118"/>
        <end position="122"/>
    </location>
</feature>
<evidence type="ECO:0000256" key="5">
    <source>
        <dbReference type="PIRNR" id="PIRNR019401"/>
    </source>
</evidence>
<dbReference type="EMBL" id="CAKLDI010000001">
    <property type="protein sequence ID" value="CAH0533889.1"/>
    <property type="molecule type" value="Genomic_DNA"/>
</dbReference>
<feature type="domain" description="Negative modulator of initiation of replication SeqA N-terminal" evidence="7">
    <location>
        <begin position="1"/>
        <end position="35"/>
    </location>
</feature>
<feature type="region of interest" description="Interaction with DNA" evidence="4">
    <location>
        <begin position="152"/>
        <end position="158"/>
    </location>
</feature>
<comment type="caution">
    <text evidence="8">The sequence shown here is derived from an EMBL/GenBank/DDBJ whole genome shotgun (WGS) entry which is preliminary data.</text>
</comment>
<feature type="domain" description="Replication modulator SeqA C-terminal DNA-binding" evidence="6">
    <location>
        <begin position="74"/>
        <end position="181"/>
    </location>
</feature>
<evidence type="ECO:0000259" key="7">
    <source>
        <dbReference type="Pfam" id="PF17206"/>
    </source>
</evidence>
<sequence>MKTIEVDEDLYRYIAGQTQHIGESASDILRRLLHVPAQSAAAESTVAAVESTLAVPAKPIVVGEPTTQARRSINLESVLNSSHFTQQSRVIGRFMMILTALYQQNPQAFSDAAAIKGRTRVYFADNAQTLLANGNTTKPKQIPETPFWVITNTNTGRKRQMIIQMMQRMGYGEEECERIANAI</sequence>
<dbReference type="Proteomes" id="UP000838672">
    <property type="component" value="Unassembled WGS sequence"/>
</dbReference>
<dbReference type="InterPro" id="IPR026577">
    <property type="entry name" value="SeqA_DNA-bd_C"/>
</dbReference>
<comment type="caution">
    <text evidence="4">Lacks conserved residue(s) required for the propagation of feature annotation.</text>
</comment>
<evidence type="ECO:0000259" key="6">
    <source>
        <dbReference type="Pfam" id="PF03925"/>
    </source>
</evidence>
<evidence type="ECO:0000313" key="9">
    <source>
        <dbReference type="Proteomes" id="UP000838672"/>
    </source>
</evidence>
<gene>
    <name evidence="4 8" type="primary">seqA</name>
    <name evidence="8" type="ORF">VST7929_01766</name>
</gene>
<dbReference type="HAMAP" id="MF_00908">
    <property type="entry name" value="SeqA"/>
    <property type="match status" value="1"/>
</dbReference>
<keyword evidence="9" id="KW-1185">Reference proteome</keyword>
<protein>
    <recommendedName>
        <fullName evidence="4 5">Negative modulator of initiation of replication</fullName>
    </recommendedName>
</protein>
<keyword evidence="2 4" id="KW-0236">DNA replication inhibitor</keyword>
<dbReference type="Pfam" id="PF17206">
    <property type="entry name" value="SeqA_N"/>
    <property type="match status" value="1"/>
</dbReference>
<dbReference type="NCBIfam" id="NF008389">
    <property type="entry name" value="PRK11187.1"/>
    <property type="match status" value="1"/>
</dbReference>
<comment type="subcellular location">
    <subcellularLocation>
        <location evidence="4 5">Cytoplasm</location>
    </subcellularLocation>
</comment>
<reference evidence="8" key="1">
    <citation type="submission" date="2021-11" db="EMBL/GenBank/DDBJ databases">
        <authorList>
            <person name="Rodrigo-Torres L."/>
            <person name="Arahal R. D."/>
            <person name="Lucena T."/>
        </authorList>
    </citation>
    <scope>NUCLEOTIDE SEQUENCE</scope>
    <source>
        <strain evidence="8">CECT 7929</strain>
    </source>
</reference>
<comment type="similarity">
    <text evidence="4 5">Belongs to the SeqA family.</text>
</comment>
<evidence type="ECO:0000256" key="1">
    <source>
        <dbReference type="ARBA" id="ARBA00022490"/>
    </source>
</evidence>
<dbReference type="InterPro" id="IPR005621">
    <property type="entry name" value="SeqA"/>
</dbReference>
<evidence type="ECO:0000313" key="8">
    <source>
        <dbReference type="EMBL" id="CAH0533889.1"/>
    </source>
</evidence>
<dbReference type="SUPFAM" id="SSF82808">
    <property type="entry name" value="Replication modulator SeqA, C-terminal DNA-binding domain"/>
    <property type="match status" value="1"/>
</dbReference>
<dbReference type="InterPro" id="IPR036835">
    <property type="entry name" value="SeqA_DNA-bd_C_sf"/>
</dbReference>